<organism evidence="1 2">
    <name type="scientific">Clonostachys rosea f. rosea IK726</name>
    <dbReference type="NCBI Taxonomy" id="1349383"/>
    <lineage>
        <taxon>Eukaryota</taxon>
        <taxon>Fungi</taxon>
        <taxon>Dikarya</taxon>
        <taxon>Ascomycota</taxon>
        <taxon>Pezizomycotina</taxon>
        <taxon>Sordariomycetes</taxon>
        <taxon>Hypocreomycetidae</taxon>
        <taxon>Hypocreales</taxon>
        <taxon>Bionectriaceae</taxon>
        <taxon>Clonostachys</taxon>
    </lineage>
</organism>
<dbReference type="Proteomes" id="UP000836387">
    <property type="component" value="Unassembled WGS sequence"/>
</dbReference>
<evidence type="ECO:0000313" key="1">
    <source>
        <dbReference type="EMBL" id="CAG9937032.1"/>
    </source>
</evidence>
<reference evidence="1" key="2">
    <citation type="submission" date="2021-10" db="EMBL/GenBank/DDBJ databases">
        <authorList>
            <person name="Piombo E."/>
        </authorList>
    </citation>
    <scope>NUCLEOTIDE SEQUENCE</scope>
</reference>
<comment type="caution">
    <text evidence="1">The sequence shown here is derived from an EMBL/GenBank/DDBJ whole genome shotgun (WGS) entry which is preliminary data.</text>
</comment>
<name>A0ACA9T817_BIOOC</name>
<dbReference type="EMBL" id="CADEHS020000001">
    <property type="protein sequence ID" value="CAG9937032.1"/>
    <property type="molecule type" value="Genomic_DNA"/>
</dbReference>
<reference evidence="1" key="1">
    <citation type="submission" date="2020-04" db="EMBL/GenBank/DDBJ databases">
        <authorList>
            <person name="Broberg M."/>
        </authorList>
    </citation>
    <scope>NUCLEOTIDE SEQUENCE</scope>
</reference>
<evidence type="ECO:0000313" key="2">
    <source>
        <dbReference type="Proteomes" id="UP000836387"/>
    </source>
</evidence>
<keyword evidence="2" id="KW-1185">Reference proteome</keyword>
<accession>A0ACA9T817</accession>
<proteinExistence type="predicted"/>
<gene>
    <name evidence="1" type="ORF">CRV2_00004215</name>
</gene>
<sequence length="283" mass="32001">MDSGSGTAPPPSRKRKARELEDEDDTLAVAPPKHLHASITWDVQAKDMSHHMFCTKFVAIMDTAIESQKWNMDIQKKCMELMGSLRLSDFSSKAISSHKLAKEFLENPSFIIIMMLKLLYPLEKMKRCNFLLSAVAREYPGWDYSTESYPPSKYPASQPAERELETVKASIEGMDKLVKEIHSTTKDTNNKLQDVAATKHVGPTERNIKKWINDAIGELGLQTTTDFEKDIRDSLAVIKQGEYSNMIRLMNLDGKVELLIQEMKKDRPKKKDEALVVLAAGVV</sequence>
<protein>
    <submittedName>
        <fullName evidence="1">Uncharacterized protein</fullName>
    </submittedName>
</protein>